<dbReference type="GO" id="GO:0046872">
    <property type="term" value="F:metal ion binding"/>
    <property type="evidence" value="ECO:0007669"/>
    <property type="project" value="UniProtKB-KW"/>
</dbReference>
<keyword evidence="5 8" id="KW-0472">Membrane</keyword>
<comment type="subcellular location">
    <subcellularLocation>
        <location evidence="1">Membrane</location>
        <topology evidence="1">Multi-pass membrane protein</topology>
    </subcellularLocation>
</comment>
<dbReference type="InterPro" id="IPR004254">
    <property type="entry name" value="AdipoR/HlyIII-related"/>
</dbReference>
<name>A0A4V2JZZ4_9APHY</name>
<feature type="binding site" evidence="6">
    <location>
        <position position="341"/>
    </location>
    <ligand>
        <name>Zn(2+)</name>
        <dbReference type="ChEBI" id="CHEBI:29105"/>
    </ligand>
</feature>
<feature type="region of interest" description="Disordered" evidence="7">
    <location>
        <begin position="40"/>
        <end position="87"/>
    </location>
</feature>
<feature type="transmembrane region" description="Helical" evidence="8">
    <location>
        <begin position="237"/>
        <end position="258"/>
    </location>
</feature>
<sequence length="375" mass="41925">MHKEHRCVRPSSHTHTRSLYRQKMHKFKDTMRARTGVLTNSPVPVNSIEDPNFADGRGPTAIAVTEAGGGEQSDSSEARTKRQVGGHDPRKTLTWLEIPEWQRDNEYILTGYRRATGSWRACAASVFGYLHNETVNIHSHLGGAVLFAMFLFTFPSVFLVHYESTSWADRAVFVIFLSAAVFCLFSSAFYHTFSAHSQGVAARCNALDYAGIVVLTVGSFFPSIYYSFYCEPHLQTFYLTCICAVGLGAAYIVLNPEYRQPTHRGARTKVFIFLGLSGVVPTLHGLVTHGFYTLCYEMGAAWLLLSAACYIGGALLYANRIPERFSPGTFDYFLSSHQIFHFFVLAAALAHYASILTAYDHWHRRLGGCPAHVQY</sequence>
<feature type="transmembrane region" description="Helical" evidence="8">
    <location>
        <begin position="298"/>
        <end position="318"/>
    </location>
</feature>
<organism evidence="9">
    <name type="scientific">Dichomitus squalens</name>
    <dbReference type="NCBI Taxonomy" id="114155"/>
    <lineage>
        <taxon>Eukaryota</taxon>
        <taxon>Fungi</taxon>
        <taxon>Dikarya</taxon>
        <taxon>Basidiomycota</taxon>
        <taxon>Agaricomycotina</taxon>
        <taxon>Agaricomycetes</taxon>
        <taxon>Polyporales</taxon>
        <taxon>Polyporaceae</taxon>
        <taxon>Dichomitus</taxon>
    </lineage>
</organism>
<feature type="binding site" evidence="6">
    <location>
        <position position="337"/>
    </location>
    <ligand>
        <name>Zn(2+)</name>
        <dbReference type="ChEBI" id="CHEBI:29105"/>
    </ligand>
</feature>
<evidence type="ECO:0000256" key="4">
    <source>
        <dbReference type="ARBA" id="ARBA00022989"/>
    </source>
</evidence>
<dbReference type="EMBL" id="ML143438">
    <property type="protein sequence ID" value="TBU26953.1"/>
    <property type="molecule type" value="Genomic_DNA"/>
</dbReference>
<feature type="transmembrane region" description="Helical" evidence="8">
    <location>
        <begin position="172"/>
        <end position="193"/>
    </location>
</feature>
<gene>
    <name evidence="9" type="ORF">BD311DRAFT_761321</name>
</gene>
<reference evidence="9" key="1">
    <citation type="submission" date="2019-01" db="EMBL/GenBank/DDBJ databases">
        <title>Draft genome sequences of three monokaryotic isolates of the white-rot basidiomycete fungus Dichomitus squalens.</title>
        <authorList>
            <consortium name="DOE Joint Genome Institute"/>
            <person name="Lopez S.C."/>
            <person name="Andreopoulos B."/>
            <person name="Pangilinan J."/>
            <person name="Lipzen A."/>
            <person name="Riley R."/>
            <person name="Ahrendt S."/>
            <person name="Ng V."/>
            <person name="Barry K."/>
            <person name="Daum C."/>
            <person name="Grigoriev I.V."/>
            <person name="Hilden K.S."/>
            <person name="Makela M.R."/>
            <person name="de Vries R.P."/>
        </authorList>
    </citation>
    <scope>NUCLEOTIDE SEQUENCE [LARGE SCALE GENOMIC DNA]</scope>
    <source>
        <strain evidence="9">OM18370.1</strain>
    </source>
</reference>
<comment type="similarity">
    <text evidence="2">Belongs to the ADIPOR family.</text>
</comment>
<dbReference type="Pfam" id="PF03006">
    <property type="entry name" value="HlyIII"/>
    <property type="match status" value="1"/>
</dbReference>
<evidence type="ECO:0000256" key="8">
    <source>
        <dbReference type="SAM" id="Phobius"/>
    </source>
</evidence>
<keyword evidence="4 8" id="KW-1133">Transmembrane helix</keyword>
<protein>
    <submittedName>
        <fullName evidence="9">HlyIII-domain-containing protein</fullName>
    </submittedName>
</protein>
<keyword evidence="6" id="KW-0862">Zinc</keyword>
<feature type="transmembrane region" description="Helical" evidence="8">
    <location>
        <begin position="205"/>
        <end position="225"/>
    </location>
</feature>
<evidence type="ECO:0000256" key="5">
    <source>
        <dbReference type="ARBA" id="ARBA00023136"/>
    </source>
</evidence>
<dbReference type="OrthoDB" id="529367at2759"/>
<dbReference type="PANTHER" id="PTHR20855:SF52">
    <property type="entry name" value="ADIPONECTIN RECEPTOR PROTEIN"/>
    <property type="match status" value="1"/>
</dbReference>
<evidence type="ECO:0000256" key="6">
    <source>
        <dbReference type="PIRSR" id="PIRSR604254-1"/>
    </source>
</evidence>
<dbReference type="PANTHER" id="PTHR20855">
    <property type="entry name" value="ADIPOR/PROGESTIN RECEPTOR-RELATED"/>
    <property type="match status" value="1"/>
</dbReference>
<evidence type="ECO:0000256" key="2">
    <source>
        <dbReference type="ARBA" id="ARBA00007018"/>
    </source>
</evidence>
<evidence type="ECO:0000313" key="9">
    <source>
        <dbReference type="EMBL" id="TBU26953.1"/>
    </source>
</evidence>
<proteinExistence type="inferred from homology"/>
<feature type="transmembrane region" description="Helical" evidence="8">
    <location>
        <begin position="141"/>
        <end position="160"/>
    </location>
</feature>
<dbReference type="GO" id="GO:0016020">
    <property type="term" value="C:membrane"/>
    <property type="evidence" value="ECO:0007669"/>
    <property type="project" value="UniProtKB-SubCell"/>
</dbReference>
<dbReference type="GO" id="GO:0006882">
    <property type="term" value="P:intracellular zinc ion homeostasis"/>
    <property type="evidence" value="ECO:0007669"/>
    <property type="project" value="TreeGrafter"/>
</dbReference>
<evidence type="ECO:0000256" key="3">
    <source>
        <dbReference type="ARBA" id="ARBA00022692"/>
    </source>
</evidence>
<feature type="transmembrane region" description="Helical" evidence="8">
    <location>
        <begin position="339"/>
        <end position="359"/>
    </location>
</feature>
<accession>A0A4V2JZZ4</accession>
<keyword evidence="3 8" id="KW-0812">Transmembrane</keyword>
<feature type="binding site" evidence="6">
    <location>
        <position position="191"/>
    </location>
    <ligand>
        <name>Zn(2+)</name>
        <dbReference type="ChEBI" id="CHEBI:29105"/>
    </ligand>
</feature>
<keyword evidence="6" id="KW-0479">Metal-binding</keyword>
<dbReference type="GO" id="GO:0038023">
    <property type="term" value="F:signaling receptor activity"/>
    <property type="evidence" value="ECO:0007669"/>
    <property type="project" value="TreeGrafter"/>
</dbReference>
<dbReference type="AlphaFoldDB" id="A0A4V2JZZ4"/>
<evidence type="ECO:0000256" key="1">
    <source>
        <dbReference type="ARBA" id="ARBA00004141"/>
    </source>
</evidence>
<dbReference type="Proteomes" id="UP000292957">
    <property type="component" value="Unassembled WGS sequence"/>
</dbReference>
<evidence type="ECO:0000256" key="7">
    <source>
        <dbReference type="SAM" id="MobiDB-lite"/>
    </source>
</evidence>
<feature type="transmembrane region" description="Helical" evidence="8">
    <location>
        <begin position="270"/>
        <end position="292"/>
    </location>
</feature>
<feature type="compositionally biased region" description="Basic and acidic residues" evidence="7">
    <location>
        <begin position="76"/>
        <end position="87"/>
    </location>
</feature>